<name>A0A4R1NCB3_9GAMM</name>
<dbReference type="RefSeq" id="WP_132923896.1">
    <property type="nucleotide sequence ID" value="NZ_CP075169.1"/>
</dbReference>
<dbReference type="Gene3D" id="3.40.50.300">
    <property type="entry name" value="P-loop containing nucleotide triphosphate hydrolases"/>
    <property type="match status" value="1"/>
</dbReference>
<evidence type="ECO:0000256" key="2">
    <source>
        <dbReference type="ARBA" id="ARBA00022448"/>
    </source>
</evidence>
<evidence type="ECO:0000259" key="5">
    <source>
        <dbReference type="PROSITE" id="PS50893"/>
    </source>
</evidence>
<dbReference type="CDD" id="cd03293">
    <property type="entry name" value="ABC_NrtD_SsuB_transporters"/>
    <property type="match status" value="1"/>
</dbReference>
<dbReference type="PANTHER" id="PTHR42788:SF13">
    <property type="entry name" value="ALIPHATIC SULFONATES IMPORT ATP-BINDING PROTEIN SSUB"/>
    <property type="match status" value="1"/>
</dbReference>
<proteinExistence type="inferred from homology"/>
<dbReference type="InterPro" id="IPR003593">
    <property type="entry name" value="AAA+_ATPase"/>
</dbReference>
<comment type="caution">
    <text evidence="6">The sequence shown here is derived from an EMBL/GenBank/DDBJ whole genome shotgun (WGS) entry which is preliminary data.</text>
</comment>
<dbReference type="Pfam" id="PF00005">
    <property type="entry name" value="ABC_tran"/>
    <property type="match status" value="1"/>
</dbReference>
<evidence type="ECO:0000256" key="1">
    <source>
        <dbReference type="ARBA" id="ARBA00005417"/>
    </source>
</evidence>
<evidence type="ECO:0000256" key="4">
    <source>
        <dbReference type="ARBA" id="ARBA00022840"/>
    </source>
</evidence>
<dbReference type="PANTHER" id="PTHR42788">
    <property type="entry name" value="TAURINE IMPORT ATP-BINDING PROTEIN-RELATED"/>
    <property type="match status" value="1"/>
</dbReference>
<evidence type="ECO:0000313" key="7">
    <source>
        <dbReference type="Proteomes" id="UP000294555"/>
    </source>
</evidence>
<dbReference type="EMBL" id="SJOI01000001">
    <property type="protein sequence ID" value="TCL05164.1"/>
    <property type="molecule type" value="Genomic_DNA"/>
</dbReference>
<keyword evidence="4 6" id="KW-0067">ATP-binding</keyword>
<accession>A0A4R1NCB3</accession>
<reference evidence="6 7" key="1">
    <citation type="submission" date="2019-02" db="EMBL/GenBank/DDBJ databases">
        <title>Investigation of anaerobic lignin degradation for improved lignocellulosic biofuels.</title>
        <authorList>
            <person name="Deangelis K."/>
        </authorList>
    </citation>
    <scope>NUCLEOTIDE SEQUENCE [LARGE SCALE GENOMIC DNA]</scope>
    <source>
        <strain evidence="6 7">159R</strain>
    </source>
</reference>
<comment type="similarity">
    <text evidence="1">Belongs to the ABC transporter superfamily.</text>
</comment>
<sequence length="288" mass="31572">MQLSSTSTAATAGTPAEEIIPAQQPASGQHVLVDLKQVSKRFASGGGEFTALDNVDLHIGKYEFVALIGPSGCGKSTILRLIAGLETPSGGKLVMDGCDGPGEFIKNNRLGVAFQDHALLPWLSAWDNVALPCKITGHKVNEQRIAWLLNLMGLTGFEKSRPKQLSGGMRQRVAIARSLVLRPELLLLDEPFGALDAVTRRRLNIELQALWSAERLTTLLVTHSVEEAIFLADRVIVMSPRPGRVRMERRIPFQRPRQPEIMRSPQFHALSDELTLALDELEAGEDLC</sequence>
<evidence type="ECO:0000256" key="3">
    <source>
        <dbReference type="ARBA" id="ARBA00022741"/>
    </source>
</evidence>
<dbReference type="InterPro" id="IPR003439">
    <property type="entry name" value="ABC_transporter-like_ATP-bd"/>
</dbReference>
<dbReference type="InterPro" id="IPR017871">
    <property type="entry name" value="ABC_transporter-like_CS"/>
</dbReference>
<dbReference type="SUPFAM" id="SSF52540">
    <property type="entry name" value="P-loop containing nucleoside triphosphate hydrolases"/>
    <property type="match status" value="1"/>
</dbReference>
<keyword evidence="2" id="KW-0813">Transport</keyword>
<dbReference type="PROSITE" id="PS00211">
    <property type="entry name" value="ABC_TRANSPORTER_1"/>
    <property type="match status" value="1"/>
</dbReference>
<keyword evidence="3" id="KW-0547">Nucleotide-binding</keyword>
<dbReference type="InterPro" id="IPR027417">
    <property type="entry name" value="P-loop_NTPase"/>
</dbReference>
<feature type="domain" description="ABC transporter" evidence="5">
    <location>
        <begin position="33"/>
        <end position="265"/>
    </location>
</feature>
<dbReference type="PROSITE" id="PS50893">
    <property type="entry name" value="ABC_TRANSPORTER_2"/>
    <property type="match status" value="1"/>
</dbReference>
<dbReference type="GO" id="GO:0016887">
    <property type="term" value="F:ATP hydrolysis activity"/>
    <property type="evidence" value="ECO:0007669"/>
    <property type="project" value="InterPro"/>
</dbReference>
<dbReference type="InterPro" id="IPR050166">
    <property type="entry name" value="ABC_transporter_ATP-bind"/>
</dbReference>
<organism evidence="6 7">
    <name type="scientific">Sodalis ligni</name>
    <dbReference type="NCBI Taxonomy" id="2697027"/>
    <lineage>
        <taxon>Bacteria</taxon>
        <taxon>Pseudomonadati</taxon>
        <taxon>Pseudomonadota</taxon>
        <taxon>Gammaproteobacteria</taxon>
        <taxon>Enterobacterales</taxon>
        <taxon>Bruguierivoracaceae</taxon>
        <taxon>Sodalis</taxon>
    </lineage>
</organism>
<keyword evidence="7" id="KW-1185">Reference proteome</keyword>
<evidence type="ECO:0000313" key="6">
    <source>
        <dbReference type="EMBL" id="TCL05164.1"/>
    </source>
</evidence>
<dbReference type="OrthoDB" id="9802264at2"/>
<dbReference type="SMART" id="SM00382">
    <property type="entry name" value="AAA"/>
    <property type="match status" value="1"/>
</dbReference>
<gene>
    <name evidence="6" type="ORF">EZJ58_3335</name>
</gene>
<dbReference type="Proteomes" id="UP000294555">
    <property type="component" value="Unassembled WGS sequence"/>
</dbReference>
<dbReference type="AlphaFoldDB" id="A0A4R1NCB3"/>
<dbReference type="GO" id="GO:0005524">
    <property type="term" value="F:ATP binding"/>
    <property type="evidence" value="ECO:0007669"/>
    <property type="project" value="UniProtKB-KW"/>
</dbReference>
<protein>
    <submittedName>
        <fullName evidence="6">NitT/TauT family transport system ATP-binding protein</fullName>
    </submittedName>
</protein>